<evidence type="ECO:0000313" key="10">
    <source>
        <dbReference type="Proteomes" id="UP000515151"/>
    </source>
</evidence>
<dbReference type="PANTHER" id="PTHR10687">
    <property type="entry name" value="SECRETORY CARRIER-ASSOCIATED MEMBRANE PROTEIN SCAMP"/>
    <property type="match status" value="1"/>
</dbReference>
<gene>
    <name evidence="11" type="primary">LOC116204950</name>
</gene>
<dbReference type="GO" id="GO:0015031">
    <property type="term" value="P:protein transport"/>
    <property type="evidence" value="ECO:0007669"/>
    <property type="project" value="InterPro"/>
</dbReference>
<dbReference type="GeneID" id="116204950"/>
<dbReference type="GO" id="GO:0030658">
    <property type="term" value="C:transport vesicle membrane"/>
    <property type="evidence" value="ECO:0007669"/>
    <property type="project" value="UniProtKB-SubCell"/>
</dbReference>
<comment type="function">
    <text evidence="1 7">Probably involved in membrane trafficking.</text>
</comment>
<dbReference type="RefSeq" id="XP_031393197.1">
    <property type="nucleotide sequence ID" value="XM_031537337.1"/>
</dbReference>
<keyword evidence="7" id="KW-0813">Transport</keyword>
<dbReference type="InterPro" id="IPR007273">
    <property type="entry name" value="SCAMP"/>
</dbReference>
<dbReference type="OrthoDB" id="242866at2759"/>
<comment type="subcellular location">
    <subcellularLocation>
        <location evidence="7">Cell membrane</location>
        <topology evidence="7">Multi-pass membrane protein</topology>
    </subcellularLocation>
    <subcellularLocation>
        <location evidence="7">Cytoplasmic vesicle</location>
        <location evidence="7">Secretory vesicle membrane</location>
        <topology evidence="7">Multi-pass membrane protein</topology>
    </subcellularLocation>
</comment>
<keyword evidence="6 7" id="KW-0968">Cytoplasmic vesicle</keyword>
<feature type="transmembrane region" description="Helical" evidence="7">
    <location>
        <begin position="239"/>
        <end position="262"/>
    </location>
</feature>
<sequence length="290" mass="33043">MAGHRYDNPYEEDYVNPFSGGHHARPASHSRPVPLPPEPADFYDHGGAIDIPLDPVESKYQELKRKEKELQAKEAELSRREKEVRLLEEAAARAGIVLEVRNWPPFCPIIHHDIAKDIPIHLQRLQYAAFATYLGLILCLFWNVLAVTAAWFKGGDVKIWFLAIIYFILGVPGAYLLWYRPLYRAFRKDGALNYGRFFLFYILHVGYCIFAAVAPPIIFKGKSLTGIFPAMNIIDKKPLIGIFYFIGFGLYCAESVLSIWVIQQVYMYFRGSGKAAERKLEAALAERAGR</sequence>
<name>A0A6P8D7V8_PUNGR</name>
<keyword evidence="5 7" id="KW-0472">Membrane</keyword>
<evidence type="ECO:0000256" key="7">
    <source>
        <dbReference type="RuleBase" id="RU363122"/>
    </source>
</evidence>
<evidence type="ECO:0000313" key="11">
    <source>
        <dbReference type="RefSeq" id="XP_031393197.1"/>
    </source>
</evidence>
<evidence type="ECO:0000256" key="8">
    <source>
        <dbReference type="SAM" id="Coils"/>
    </source>
</evidence>
<evidence type="ECO:0000256" key="4">
    <source>
        <dbReference type="ARBA" id="ARBA00022989"/>
    </source>
</evidence>
<accession>A0A6P8D7V8</accession>
<feature type="region of interest" description="Disordered" evidence="9">
    <location>
        <begin position="1"/>
        <end position="39"/>
    </location>
</feature>
<evidence type="ECO:0000256" key="6">
    <source>
        <dbReference type="ARBA" id="ARBA00023329"/>
    </source>
</evidence>
<dbReference type="Proteomes" id="UP000515151">
    <property type="component" value="Chromosome 4"/>
</dbReference>
<keyword evidence="10" id="KW-1185">Reference proteome</keyword>
<keyword evidence="8" id="KW-0175">Coiled coil</keyword>
<dbReference type="AlphaFoldDB" id="A0A6P8D7V8"/>
<dbReference type="GO" id="GO:0032588">
    <property type="term" value="C:trans-Golgi network membrane"/>
    <property type="evidence" value="ECO:0007669"/>
    <property type="project" value="TreeGrafter"/>
</dbReference>
<keyword evidence="3 7" id="KW-0812">Transmembrane</keyword>
<dbReference type="GO" id="GO:0055038">
    <property type="term" value="C:recycling endosome membrane"/>
    <property type="evidence" value="ECO:0007669"/>
    <property type="project" value="TreeGrafter"/>
</dbReference>
<feature type="transmembrane region" description="Helical" evidence="7">
    <location>
        <begin position="130"/>
        <end position="152"/>
    </location>
</feature>
<dbReference type="PANTHER" id="PTHR10687:SF75">
    <property type="entry name" value="SECRETORY CARRIER-ASSOCIATED MEMBRANE PROTEIN 5"/>
    <property type="match status" value="1"/>
</dbReference>
<evidence type="ECO:0000256" key="2">
    <source>
        <dbReference type="ARBA" id="ARBA00010482"/>
    </source>
</evidence>
<evidence type="ECO:0000256" key="5">
    <source>
        <dbReference type="ARBA" id="ARBA00023136"/>
    </source>
</evidence>
<reference evidence="10" key="1">
    <citation type="journal article" date="2020" name="Plant Biotechnol. J.">
        <title>The pomegranate (Punica granatum L.) draft genome dissects genetic divergence between soft- and hard-seeded cultivars.</title>
        <authorList>
            <person name="Luo X."/>
            <person name="Li H."/>
            <person name="Wu Z."/>
            <person name="Yao W."/>
            <person name="Zhao P."/>
            <person name="Cao D."/>
            <person name="Yu H."/>
            <person name="Li K."/>
            <person name="Poudel K."/>
            <person name="Zhao D."/>
            <person name="Zhang F."/>
            <person name="Xia X."/>
            <person name="Chen L."/>
            <person name="Wang Q."/>
            <person name="Jing D."/>
            <person name="Cao S."/>
        </authorList>
    </citation>
    <scope>NUCLEOTIDE SEQUENCE [LARGE SCALE GENOMIC DNA]</scope>
    <source>
        <strain evidence="10">cv. Tunisia</strain>
    </source>
</reference>
<evidence type="ECO:0000256" key="3">
    <source>
        <dbReference type="ARBA" id="ARBA00022692"/>
    </source>
</evidence>
<protein>
    <recommendedName>
        <fullName evidence="7">Secretory carrier-associated membrane protein</fullName>
        <shortName evidence="7">Secretory carrier membrane protein</shortName>
    </recommendedName>
</protein>
<comment type="similarity">
    <text evidence="2 7">Belongs to the SCAMP family.</text>
</comment>
<reference evidence="11" key="2">
    <citation type="submission" date="2025-08" db="UniProtKB">
        <authorList>
            <consortium name="RefSeq"/>
        </authorList>
    </citation>
    <scope>IDENTIFICATION</scope>
    <source>
        <tissue evidence="11">Leaf</tissue>
    </source>
</reference>
<evidence type="ECO:0000256" key="1">
    <source>
        <dbReference type="ARBA" id="ARBA00004003"/>
    </source>
</evidence>
<dbReference type="Pfam" id="PF04144">
    <property type="entry name" value="SCAMP"/>
    <property type="match status" value="1"/>
</dbReference>
<proteinExistence type="inferred from homology"/>
<organism evidence="10 11">
    <name type="scientific">Punica granatum</name>
    <name type="common">Pomegranate</name>
    <dbReference type="NCBI Taxonomy" id="22663"/>
    <lineage>
        <taxon>Eukaryota</taxon>
        <taxon>Viridiplantae</taxon>
        <taxon>Streptophyta</taxon>
        <taxon>Embryophyta</taxon>
        <taxon>Tracheophyta</taxon>
        <taxon>Spermatophyta</taxon>
        <taxon>Magnoliopsida</taxon>
        <taxon>eudicotyledons</taxon>
        <taxon>Gunneridae</taxon>
        <taxon>Pentapetalae</taxon>
        <taxon>rosids</taxon>
        <taxon>malvids</taxon>
        <taxon>Myrtales</taxon>
        <taxon>Lythraceae</taxon>
        <taxon>Punica</taxon>
    </lineage>
</organism>
<feature type="transmembrane region" description="Helical" evidence="7">
    <location>
        <begin position="198"/>
        <end position="219"/>
    </location>
</feature>
<evidence type="ECO:0000256" key="9">
    <source>
        <dbReference type="SAM" id="MobiDB-lite"/>
    </source>
</evidence>
<keyword evidence="7" id="KW-1003">Cell membrane</keyword>
<feature type="transmembrane region" description="Helical" evidence="7">
    <location>
        <begin position="158"/>
        <end position="178"/>
    </location>
</feature>
<dbReference type="GO" id="GO:0005886">
    <property type="term" value="C:plasma membrane"/>
    <property type="evidence" value="ECO:0007669"/>
    <property type="project" value="UniProtKB-SubCell"/>
</dbReference>
<feature type="coiled-coil region" evidence="8">
    <location>
        <begin position="53"/>
        <end position="90"/>
    </location>
</feature>
<keyword evidence="4 7" id="KW-1133">Transmembrane helix</keyword>